<comment type="caution">
    <text evidence="1">The sequence shown here is derived from an EMBL/GenBank/DDBJ whole genome shotgun (WGS) entry which is preliminary data.</text>
</comment>
<keyword evidence="2" id="KW-1185">Reference proteome</keyword>
<evidence type="ECO:0000313" key="2">
    <source>
        <dbReference type="Proteomes" id="UP001140234"/>
    </source>
</evidence>
<protein>
    <submittedName>
        <fullName evidence="1">Ribosomal protein L36</fullName>
    </submittedName>
</protein>
<evidence type="ECO:0000313" key="1">
    <source>
        <dbReference type="EMBL" id="KAJ2767863.1"/>
    </source>
</evidence>
<reference evidence="1" key="1">
    <citation type="submission" date="2022-07" db="EMBL/GenBank/DDBJ databases">
        <title>Phylogenomic reconstructions and comparative analyses of Kickxellomycotina fungi.</title>
        <authorList>
            <person name="Reynolds N.K."/>
            <person name="Stajich J.E."/>
            <person name="Barry K."/>
            <person name="Grigoriev I.V."/>
            <person name="Crous P."/>
            <person name="Smith M.E."/>
        </authorList>
    </citation>
    <scope>NUCLEOTIDE SEQUENCE</scope>
    <source>
        <strain evidence="1">CBS 109366</strain>
    </source>
</reference>
<proteinExistence type="predicted"/>
<gene>
    <name evidence="1" type="primary">rpl36</name>
    <name evidence="1" type="ORF">IWQ57_003780</name>
</gene>
<accession>A0ACC1JVC4</accession>
<dbReference type="Proteomes" id="UP001140234">
    <property type="component" value="Unassembled WGS sequence"/>
</dbReference>
<keyword evidence="1" id="KW-0687">Ribonucleoprotein</keyword>
<name>A0ACC1JVC4_9FUNG</name>
<keyword evidence="1" id="KW-0689">Ribosomal protein</keyword>
<sequence length="105" mass="11843">MAATPIVKSGIACGYKSGHVTARRQLKASAASAKANNKSKHNKFVRDLVREVVGYAPYERRIMELLKNSRDKRARKLGKKRLGTLRRSKRKVDELSEVLASARRH</sequence>
<dbReference type="EMBL" id="JANBUJ010001319">
    <property type="protein sequence ID" value="KAJ2767863.1"/>
    <property type="molecule type" value="Genomic_DNA"/>
</dbReference>
<organism evidence="1 2">
    <name type="scientific">Coemansia nantahalensis</name>
    <dbReference type="NCBI Taxonomy" id="2789366"/>
    <lineage>
        <taxon>Eukaryota</taxon>
        <taxon>Fungi</taxon>
        <taxon>Fungi incertae sedis</taxon>
        <taxon>Zoopagomycota</taxon>
        <taxon>Kickxellomycotina</taxon>
        <taxon>Kickxellomycetes</taxon>
        <taxon>Kickxellales</taxon>
        <taxon>Kickxellaceae</taxon>
        <taxon>Coemansia</taxon>
    </lineage>
</organism>